<dbReference type="Proteomes" id="UP000593802">
    <property type="component" value="Chromosome"/>
</dbReference>
<name>A0A7I8DDQ6_9BACL</name>
<sequence>MSDELRNIRQSVTSKGFRFRVQYTYCNENGVQTGDSFGTPFYGILPHTADTPPHSFGKSNCLFATFNRIGIADGCAKLADLFRKATVS</sequence>
<dbReference type="KEGG" id="eff:skT53_33280"/>
<dbReference type="AlphaFoldDB" id="A0A7I8DDQ6"/>
<evidence type="ECO:0000313" key="1">
    <source>
        <dbReference type="EMBL" id="BCJ88343.1"/>
    </source>
</evidence>
<dbReference type="EMBL" id="AP023366">
    <property type="protein sequence ID" value="BCJ88343.1"/>
    <property type="molecule type" value="Genomic_DNA"/>
</dbReference>
<organism evidence="1 2">
    <name type="scientific">Effusibacillus dendaii</name>
    <dbReference type="NCBI Taxonomy" id="2743772"/>
    <lineage>
        <taxon>Bacteria</taxon>
        <taxon>Bacillati</taxon>
        <taxon>Bacillota</taxon>
        <taxon>Bacilli</taxon>
        <taxon>Bacillales</taxon>
        <taxon>Alicyclobacillaceae</taxon>
        <taxon>Effusibacillus</taxon>
    </lineage>
</organism>
<evidence type="ECO:0000313" key="2">
    <source>
        <dbReference type="Proteomes" id="UP000593802"/>
    </source>
</evidence>
<reference evidence="1 2" key="1">
    <citation type="submission" date="2020-08" db="EMBL/GenBank/DDBJ databases">
        <title>Complete Genome Sequence of Effusibacillus dendaii Strain skT53, Isolated from Farmland soil.</title>
        <authorList>
            <person name="Konishi T."/>
            <person name="Kawasaki H."/>
        </authorList>
    </citation>
    <scope>NUCLEOTIDE SEQUENCE [LARGE SCALE GENOMIC DNA]</scope>
    <source>
        <strain evidence="2">skT53</strain>
    </source>
</reference>
<protein>
    <submittedName>
        <fullName evidence="1">Uncharacterized protein</fullName>
    </submittedName>
</protein>
<accession>A0A7I8DDQ6</accession>
<proteinExistence type="predicted"/>
<gene>
    <name evidence="1" type="ORF">skT53_33280</name>
</gene>
<keyword evidence="2" id="KW-1185">Reference proteome</keyword>